<dbReference type="STRING" id="294747.C5MFW8"/>
<dbReference type="RefSeq" id="XP_002550663.1">
    <property type="nucleotide sequence ID" value="XM_002550617.1"/>
</dbReference>
<dbReference type="eggNOG" id="ENOG502RPYZ">
    <property type="taxonomic scope" value="Eukaryota"/>
</dbReference>
<dbReference type="HOGENOM" id="CLU_519877_0_0_1"/>
<protein>
    <submittedName>
        <fullName evidence="1">Uncharacterized protein</fullName>
    </submittedName>
</protein>
<evidence type="ECO:0000313" key="1">
    <source>
        <dbReference type="EMBL" id="EER31231.1"/>
    </source>
</evidence>
<proteinExistence type="predicted"/>
<name>C5MFW8_CANTT</name>
<accession>C5MFW8</accession>
<organism evidence="1 2">
    <name type="scientific">Candida tropicalis (strain ATCC MYA-3404 / T1)</name>
    <name type="common">Yeast</name>
    <dbReference type="NCBI Taxonomy" id="294747"/>
    <lineage>
        <taxon>Eukaryota</taxon>
        <taxon>Fungi</taxon>
        <taxon>Dikarya</taxon>
        <taxon>Ascomycota</taxon>
        <taxon>Saccharomycotina</taxon>
        <taxon>Pichiomycetes</taxon>
        <taxon>Debaryomycetaceae</taxon>
        <taxon>Candida/Lodderomyces clade</taxon>
        <taxon>Candida</taxon>
    </lineage>
</organism>
<sequence>MYRRILPAIRCMRYYSQIPVSQILSTPITYKSIQKIIPYFVKLSIEEQDKLIATNPKLINIQLQLLLCFEPTSKNIFKFISDNSKHVQVELAETYIYNLLVSNNLKAATALLHKLLNENKEFQLSNELWSYYMDVVCRNGDHLGAMLVYHELIDNVKFYDEITYLVQTNNLIPFLVNTTTLECLATIFKNNKDPSRIDGILQYFRRFYSYHQYQYLYKALLILRVECYSSMNNLPQSLKCFKNLAFAHNQTDIQGKKAVSAVVENIQTRKENIENNENSIDYQDSKHNLDIHQNLLANICQTELFSPLMHRNVYSSKKMGGPVPVINGSVFRDELPNFEQLITEHVSQMDMREILHLTKSSHLLIHIFIVSALCNVGKPETALSYLKTLSHIFPNKTKKHLIKNQNFIRILTSTTNIDFATEVLNFCRSSQNDHVDSRVMKAYVQVLLSNNKSSWSDLQQPLAAIEKSKNNNLTLTKEQYERLQKITEHTNNSYNFIHVHN</sequence>
<dbReference type="EMBL" id="GG692401">
    <property type="protein sequence ID" value="EER31231.1"/>
    <property type="molecule type" value="Genomic_DNA"/>
</dbReference>
<dbReference type="VEuPathDB" id="FungiDB:CTRG_04961"/>
<gene>
    <name evidence="1" type="ORF">CTRG_04961</name>
</gene>
<dbReference type="OrthoDB" id="4093324at2759"/>
<dbReference type="Proteomes" id="UP000002037">
    <property type="component" value="Unassembled WGS sequence"/>
</dbReference>
<dbReference type="AlphaFoldDB" id="C5MFW8"/>
<keyword evidence="2" id="KW-1185">Reference proteome</keyword>
<dbReference type="KEGG" id="ctp:CTRG_04961"/>
<reference evidence="1 2" key="1">
    <citation type="journal article" date="2009" name="Nature">
        <title>Evolution of pathogenicity and sexual reproduction in eight Candida genomes.</title>
        <authorList>
            <person name="Butler G."/>
            <person name="Rasmussen M.D."/>
            <person name="Lin M.F."/>
            <person name="Santos M.A."/>
            <person name="Sakthikumar S."/>
            <person name="Munro C.A."/>
            <person name="Rheinbay E."/>
            <person name="Grabherr M."/>
            <person name="Forche A."/>
            <person name="Reedy J.L."/>
            <person name="Agrafioti I."/>
            <person name="Arnaud M.B."/>
            <person name="Bates S."/>
            <person name="Brown A.J."/>
            <person name="Brunke S."/>
            <person name="Costanzo M.C."/>
            <person name="Fitzpatrick D.A."/>
            <person name="de Groot P.W."/>
            <person name="Harris D."/>
            <person name="Hoyer L.L."/>
            <person name="Hube B."/>
            <person name="Klis F.M."/>
            <person name="Kodira C."/>
            <person name="Lennard N."/>
            <person name="Logue M.E."/>
            <person name="Martin R."/>
            <person name="Neiman A.M."/>
            <person name="Nikolaou E."/>
            <person name="Quail M.A."/>
            <person name="Quinn J."/>
            <person name="Santos M.C."/>
            <person name="Schmitzberger F.F."/>
            <person name="Sherlock G."/>
            <person name="Shah P."/>
            <person name="Silverstein K.A."/>
            <person name="Skrzypek M.S."/>
            <person name="Soll D."/>
            <person name="Staggs R."/>
            <person name="Stansfield I."/>
            <person name="Stumpf M.P."/>
            <person name="Sudbery P.E."/>
            <person name="Srikantha T."/>
            <person name="Zeng Q."/>
            <person name="Berman J."/>
            <person name="Berriman M."/>
            <person name="Heitman J."/>
            <person name="Gow N.A."/>
            <person name="Lorenz M.C."/>
            <person name="Birren B.W."/>
            <person name="Kellis M."/>
            <person name="Cuomo C.A."/>
        </authorList>
    </citation>
    <scope>NUCLEOTIDE SEQUENCE [LARGE SCALE GENOMIC DNA]</scope>
    <source>
        <strain evidence="2">ATCC MYA-3404 / T1</strain>
    </source>
</reference>
<evidence type="ECO:0000313" key="2">
    <source>
        <dbReference type="Proteomes" id="UP000002037"/>
    </source>
</evidence>
<dbReference type="GeneID" id="8299035"/>